<dbReference type="SMART" id="SM00174">
    <property type="entry name" value="RHO"/>
    <property type="match status" value="1"/>
</dbReference>
<dbReference type="InterPro" id="IPR027417">
    <property type="entry name" value="P-loop_NTPase"/>
</dbReference>
<keyword evidence="3" id="KW-0378">Hydrolase</keyword>
<dbReference type="SMART" id="SM00175">
    <property type="entry name" value="RAB"/>
    <property type="match status" value="1"/>
</dbReference>
<dbReference type="GO" id="GO:0005525">
    <property type="term" value="F:GTP binding"/>
    <property type="evidence" value="ECO:0007669"/>
    <property type="project" value="InterPro"/>
</dbReference>
<reference evidence="6" key="1">
    <citation type="submission" date="2016-11" db="UniProtKB">
        <authorList>
            <consortium name="WormBaseParasite"/>
        </authorList>
    </citation>
    <scope>IDENTIFICATION</scope>
</reference>
<dbReference type="SUPFAM" id="SSF52540">
    <property type="entry name" value="P-loop containing nucleoside triphosphate hydrolases"/>
    <property type="match status" value="1"/>
</dbReference>
<evidence type="ECO:0000256" key="1">
    <source>
        <dbReference type="ARBA" id="ARBA00008344"/>
    </source>
</evidence>
<dbReference type="PRINTS" id="PR00449">
    <property type="entry name" value="RASTRNSFRMNG"/>
</dbReference>
<proteinExistence type="inferred from homology"/>
<protein>
    <recommendedName>
        <fullName evidence="2">small monomeric GTPase</fullName>
        <ecNumber evidence="2">3.6.5.2</ecNumber>
    </recommendedName>
</protein>
<dbReference type="AlphaFoldDB" id="A0A1I7WIW9"/>
<evidence type="ECO:0000256" key="4">
    <source>
        <dbReference type="ARBA" id="ARBA00048098"/>
    </source>
</evidence>
<evidence type="ECO:0000256" key="2">
    <source>
        <dbReference type="ARBA" id="ARBA00011984"/>
    </source>
</evidence>
<organism evidence="5 6">
    <name type="scientific">Heterorhabditis bacteriophora</name>
    <name type="common">Entomopathogenic nematode worm</name>
    <dbReference type="NCBI Taxonomy" id="37862"/>
    <lineage>
        <taxon>Eukaryota</taxon>
        <taxon>Metazoa</taxon>
        <taxon>Ecdysozoa</taxon>
        <taxon>Nematoda</taxon>
        <taxon>Chromadorea</taxon>
        <taxon>Rhabditida</taxon>
        <taxon>Rhabditina</taxon>
        <taxon>Rhabditomorpha</taxon>
        <taxon>Strongyloidea</taxon>
        <taxon>Heterorhabditidae</taxon>
        <taxon>Heterorhabditis</taxon>
    </lineage>
</organism>
<comment type="similarity">
    <text evidence="1">Belongs to the small GTPase superfamily. Ras family.</text>
</comment>
<dbReference type="Pfam" id="PF00071">
    <property type="entry name" value="Ras"/>
    <property type="match status" value="1"/>
</dbReference>
<dbReference type="EC" id="3.6.5.2" evidence="2"/>
<comment type="catalytic activity">
    <reaction evidence="4">
        <text>GTP + H2O = GDP + phosphate + H(+)</text>
        <dbReference type="Rhea" id="RHEA:19669"/>
        <dbReference type="ChEBI" id="CHEBI:15377"/>
        <dbReference type="ChEBI" id="CHEBI:15378"/>
        <dbReference type="ChEBI" id="CHEBI:37565"/>
        <dbReference type="ChEBI" id="CHEBI:43474"/>
        <dbReference type="ChEBI" id="CHEBI:58189"/>
        <dbReference type="EC" id="3.6.5.2"/>
    </reaction>
</comment>
<keyword evidence="5" id="KW-1185">Reference proteome</keyword>
<dbReference type="PANTHER" id="PTHR45704">
    <property type="entry name" value="RAS-LIKE FAMILY MEMBER 11"/>
    <property type="match status" value="1"/>
</dbReference>
<dbReference type="PROSITE" id="PS51419">
    <property type="entry name" value="RAB"/>
    <property type="match status" value="1"/>
</dbReference>
<dbReference type="InterPro" id="IPR001806">
    <property type="entry name" value="Small_GTPase"/>
</dbReference>
<dbReference type="Gene3D" id="3.40.50.300">
    <property type="entry name" value="P-loop containing nucleotide triphosphate hydrolases"/>
    <property type="match status" value="1"/>
</dbReference>
<evidence type="ECO:0000313" key="5">
    <source>
        <dbReference type="Proteomes" id="UP000095283"/>
    </source>
</evidence>
<dbReference type="WBParaSite" id="Hba_04961">
    <property type="protein sequence ID" value="Hba_04961"/>
    <property type="gene ID" value="Hba_04961"/>
</dbReference>
<accession>A0A1I7WIW9</accession>
<dbReference type="SMART" id="SM00173">
    <property type="entry name" value="RAS"/>
    <property type="match status" value="1"/>
</dbReference>
<dbReference type="InterPro" id="IPR051065">
    <property type="entry name" value="Ras-related_GTPase"/>
</dbReference>
<dbReference type="GO" id="GO:0003925">
    <property type="term" value="F:G protein activity"/>
    <property type="evidence" value="ECO:0007669"/>
    <property type="project" value="UniProtKB-EC"/>
</dbReference>
<name>A0A1I7WIW9_HETBA</name>
<dbReference type="PROSITE" id="PS51421">
    <property type="entry name" value="RAS"/>
    <property type="match status" value="1"/>
</dbReference>
<dbReference type="Proteomes" id="UP000095283">
    <property type="component" value="Unplaced"/>
</dbReference>
<evidence type="ECO:0000313" key="6">
    <source>
        <dbReference type="WBParaSite" id="Hba_04961"/>
    </source>
</evidence>
<evidence type="ECO:0000256" key="3">
    <source>
        <dbReference type="ARBA" id="ARBA00022801"/>
    </source>
</evidence>
<sequence>MFDLSPTFSLTSSLSWELIARQVHVHSSLCPFIYLIRMTSPLLNVRETMLCSSSLSRLSHSDYGSLSSSDDEVSCYNNLNSQMSHQNIGETHPGICPHCKKIYESRKDSTNMFPDDDSQNSPRIRECSIAVVGARGVGKTSITRVQYGNDILFTDILCKHGEAEINNTFMIDIVDGNNSNASLLHAQGFVLMYSVTDRDSFYEAAEIFKTIEESRGETVSCVLVGSKCDLQKKRRVEAYEGQALARCIGCPFLEVSARKNDCVNEAFLELMRIVERKRISKLKQLQ</sequence>